<feature type="transmembrane region" description="Helical" evidence="6">
    <location>
        <begin position="345"/>
        <end position="367"/>
    </location>
</feature>
<evidence type="ECO:0000256" key="1">
    <source>
        <dbReference type="ARBA" id="ARBA00004141"/>
    </source>
</evidence>
<feature type="transmembrane region" description="Helical" evidence="6">
    <location>
        <begin position="379"/>
        <end position="400"/>
    </location>
</feature>
<accession>A0A2V2N6F6</accession>
<evidence type="ECO:0000313" key="7">
    <source>
        <dbReference type="EMBL" id="PWR75419.1"/>
    </source>
</evidence>
<dbReference type="AlphaFoldDB" id="A0A2V2N6F6"/>
<protein>
    <submittedName>
        <fullName evidence="7">TIGR00297 family protein</fullName>
    </submittedName>
</protein>
<name>A0A2V2N6F6_9EURY</name>
<feature type="transmembrane region" description="Helical" evidence="6">
    <location>
        <begin position="90"/>
        <end position="108"/>
    </location>
</feature>
<reference evidence="7 8" key="1">
    <citation type="submission" date="2018-05" db="EMBL/GenBank/DDBJ databases">
        <title>Draft genome of Methanospirillum stamsii Pt1.</title>
        <authorList>
            <person name="Dueholm M.S."/>
            <person name="Nielsen P.H."/>
            <person name="Bakmann L.F."/>
            <person name="Otzen D.E."/>
        </authorList>
    </citation>
    <scope>NUCLEOTIDE SEQUENCE [LARGE SCALE GENOMIC DNA]</scope>
    <source>
        <strain evidence="7 8">Pt1</strain>
    </source>
</reference>
<dbReference type="GeneID" id="97609660"/>
<keyword evidence="8" id="KW-1185">Reference proteome</keyword>
<dbReference type="Pfam" id="PF01940">
    <property type="entry name" value="DUF92"/>
    <property type="match status" value="1"/>
</dbReference>
<dbReference type="OrthoDB" id="28948at2157"/>
<evidence type="ECO:0000256" key="2">
    <source>
        <dbReference type="ARBA" id="ARBA00009012"/>
    </source>
</evidence>
<keyword evidence="4 6" id="KW-1133">Transmembrane helix</keyword>
<organism evidence="7 8">
    <name type="scientific">Methanospirillum stamsii</name>
    <dbReference type="NCBI Taxonomy" id="1277351"/>
    <lineage>
        <taxon>Archaea</taxon>
        <taxon>Methanobacteriati</taxon>
        <taxon>Methanobacteriota</taxon>
        <taxon>Stenosarchaea group</taxon>
        <taxon>Methanomicrobia</taxon>
        <taxon>Methanomicrobiales</taxon>
        <taxon>Methanospirillaceae</taxon>
        <taxon>Methanospirillum</taxon>
    </lineage>
</organism>
<dbReference type="PANTHER" id="PTHR13353">
    <property type="entry name" value="TRANSMEMBRANE PROTEIN 19"/>
    <property type="match status" value="1"/>
</dbReference>
<dbReference type="PANTHER" id="PTHR13353:SF5">
    <property type="entry name" value="TRANSMEMBRANE PROTEIN 19"/>
    <property type="match status" value="1"/>
</dbReference>
<keyword evidence="5 6" id="KW-0472">Membrane</keyword>
<comment type="subcellular location">
    <subcellularLocation>
        <location evidence="1">Membrane</location>
        <topology evidence="1">Multi-pass membrane protein</topology>
    </subcellularLocation>
</comment>
<dbReference type="Proteomes" id="UP000245934">
    <property type="component" value="Unassembled WGS sequence"/>
</dbReference>
<keyword evidence="3 6" id="KW-0812">Transmembrane</keyword>
<feature type="transmembrane region" description="Helical" evidence="6">
    <location>
        <begin position="210"/>
        <end position="227"/>
    </location>
</feature>
<evidence type="ECO:0000313" key="8">
    <source>
        <dbReference type="Proteomes" id="UP000245934"/>
    </source>
</evidence>
<dbReference type="GO" id="GO:0016020">
    <property type="term" value="C:membrane"/>
    <property type="evidence" value="ECO:0007669"/>
    <property type="project" value="UniProtKB-SubCell"/>
</dbReference>
<comment type="similarity">
    <text evidence="2">Belongs to the TMEM19 family.</text>
</comment>
<evidence type="ECO:0000256" key="5">
    <source>
        <dbReference type="ARBA" id="ARBA00023136"/>
    </source>
</evidence>
<dbReference type="EMBL" id="QGMZ01000010">
    <property type="protein sequence ID" value="PWR75419.1"/>
    <property type="molecule type" value="Genomic_DNA"/>
</dbReference>
<feature type="transmembrane region" description="Helical" evidence="6">
    <location>
        <begin position="163"/>
        <end position="181"/>
    </location>
</feature>
<feature type="transmembrane region" description="Helical" evidence="6">
    <location>
        <begin position="114"/>
        <end position="133"/>
    </location>
</feature>
<dbReference type="RefSeq" id="WP_109939938.1">
    <property type="nucleotide sequence ID" value="NZ_CP176366.1"/>
</dbReference>
<evidence type="ECO:0000256" key="6">
    <source>
        <dbReference type="SAM" id="Phobius"/>
    </source>
</evidence>
<proteinExistence type="inferred from homology"/>
<evidence type="ECO:0000256" key="3">
    <source>
        <dbReference type="ARBA" id="ARBA00022692"/>
    </source>
</evidence>
<evidence type="ECO:0000256" key="4">
    <source>
        <dbReference type="ARBA" id="ARBA00022989"/>
    </source>
</evidence>
<gene>
    <name evidence="7" type="ORF">DLD82_04590</name>
</gene>
<dbReference type="InterPro" id="IPR002794">
    <property type="entry name" value="DUF92_TMEM19"/>
</dbReference>
<comment type="caution">
    <text evidence="7">The sequence shown here is derived from an EMBL/GenBank/DDBJ whole genome shotgun (WGS) entry which is preliminary data.</text>
</comment>
<dbReference type="NCBIfam" id="TIGR00297">
    <property type="entry name" value="TIGR00297 family protein"/>
    <property type="match status" value="1"/>
</dbReference>
<feature type="transmembrane region" description="Helical" evidence="6">
    <location>
        <begin position="12"/>
        <end position="41"/>
    </location>
</feature>
<feature type="transmembrane region" description="Helical" evidence="6">
    <location>
        <begin position="247"/>
        <end position="267"/>
    </location>
</feature>
<feature type="transmembrane region" description="Helical" evidence="6">
    <location>
        <begin position="47"/>
        <end position="78"/>
    </location>
</feature>
<feature type="transmembrane region" description="Helical" evidence="6">
    <location>
        <begin position="318"/>
        <end position="339"/>
    </location>
</feature>
<sequence length="402" mass="42603">MFSTVRWIAFALAVLLLIISPYLPPGIPGFLVFIAAVSLWFKNEDRLLVFALGAIGFLGLIGILPIFVLCAAILIIATKELIFSLTGGRTIEYALSFICGLLIAAFVMEYLGVRSWLSAVVGATVCVLLHSILKTQKNAITIELLAVAMIMLLIEDLEYEAEFPLVATAVVIAFGFSYFAYRLKTADIPGLFSAALVGVLLIVFAGGISWFLIMLAFFILGAITTRYKMDYKKSLHVEEEKGGVRGYINVFANGLVSVCAAIGFGVTQHPVFIAAYVGSVSTAAADTVAGEIGVCFGKPRLITTFQPVPEGTNGGVSVIGEMAGLIGALFISLSAFLLGVADASIFVAAVIGGFIGTNLDSLLGELYENKKVWGNAGTNFFATLGGGIITVLLWGIIVFFSG</sequence>